<reference evidence="1" key="1">
    <citation type="submission" date="2021-06" db="EMBL/GenBank/DDBJ databases">
        <authorList>
            <person name="Kallberg Y."/>
            <person name="Tangrot J."/>
            <person name="Rosling A."/>
        </authorList>
    </citation>
    <scope>NUCLEOTIDE SEQUENCE</scope>
    <source>
        <strain evidence="1">CL356</strain>
    </source>
</reference>
<gene>
    <name evidence="1" type="ORF">ACOLOM_LOCUS1976</name>
</gene>
<dbReference type="Proteomes" id="UP000789525">
    <property type="component" value="Unassembled WGS sequence"/>
</dbReference>
<sequence>MDIKPTLSEAEEGEIVDDSGTFDSEDDKSKRNIDEMTNGLAALSGPGQQHSPESQATEESTKERRQSAGSHEGDSAVERGKGDCSERERRHREERRHRHSSKHSHSHRRHHERDRSYHSHHSRRDAERKNGLEEEEKHRKDGLGNNISSTDNMVIDEDETRSDVTAFRIEHSAASSRKSKRSREEFSSDDDHHSSSRHHSSRYSERRQSVSQRSKESRSRHDDREYRRSSTRGYERERGHSRDRDDGYGNDRGYERDRSQRSLSRRNGDDRTNGRKIIEYELDNTVPTGTGISTRDSQSFISQSKSEIPTEEMTDIIFEAEDEEERLIEERRKRRSAILEKYKNKSEETLSSSADNDTSTAPTTVEMAENKVEATENQSSDTPSVISPVTPPIVSPTSFSLTKVEASIEDFVPGEDQQGFSAADYDPTKDRIADDERLLHHKSAKDLELLKTKDAQEAVVQQDDNDSDMFAADYKETLNERSENYQPKFKTNDEFDMFADDDTFVTPSENKKSTKSIPVVKNVPIVVHEHATGLVDNYDDAEGYYRVLLGEMLDNRYHVYSHLGKGVFSSVVKAKDTKTGEDVAIKIIRNNETMYRAGMKELNILKKLMAADPENKKHVSESKNTLKMCDLGSASDASENDITPYLVSRFYRAPEIIIGLPYDFALDMWSVGCTLYELYTGKILFPGRSNNQMLKLMMELKGKFSHKTLRKGLFTKHHFDDDFNFLYHETDRISNKVIKSIVITKPVRDLKTRLMSKTSHMSDEELRLLTSFVDLLDKCLNLNPEKRLTVKEALMHPFITGKS</sequence>
<organism evidence="1 2">
    <name type="scientific">Acaulospora colombiana</name>
    <dbReference type="NCBI Taxonomy" id="27376"/>
    <lineage>
        <taxon>Eukaryota</taxon>
        <taxon>Fungi</taxon>
        <taxon>Fungi incertae sedis</taxon>
        <taxon>Mucoromycota</taxon>
        <taxon>Glomeromycotina</taxon>
        <taxon>Glomeromycetes</taxon>
        <taxon>Diversisporales</taxon>
        <taxon>Acaulosporaceae</taxon>
        <taxon>Acaulospora</taxon>
    </lineage>
</organism>
<evidence type="ECO:0000313" key="2">
    <source>
        <dbReference type="Proteomes" id="UP000789525"/>
    </source>
</evidence>
<comment type="caution">
    <text evidence="1">The sequence shown here is derived from an EMBL/GenBank/DDBJ whole genome shotgun (WGS) entry which is preliminary data.</text>
</comment>
<name>A0ACA9KNF9_9GLOM</name>
<protein>
    <submittedName>
        <fullName evidence="1">9762_t:CDS:1</fullName>
    </submittedName>
</protein>
<keyword evidence="2" id="KW-1185">Reference proteome</keyword>
<accession>A0ACA9KNF9</accession>
<proteinExistence type="predicted"/>
<evidence type="ECO:0000313" key="1">
    <source>
        <dbReference type="EMBL" id="CAG8480667.1"/>
    </source>
</evidence>
<dbReference type="EMBL" id="CAJVPT010002414">
    <property type="protein sequence ID" value="CAG8480667.1"/>
    <property type="molecule type" value="Genomic_DNA"/>
</dbReference>